<dbReference type="PANTHER" id="PTHR10948">
    <property type="entry name" value="TRANSPOSASE"/>
    <property type="match status" value="1"/>
</dbReference>
<sequence length="116" mass="13727">MGSGYTQLSITERRRIERWRHAKGAVDEMARVLKPCRSTIFREPRRNQFRDESMSKCDGYFGAAAQMMASDRHARQRKLIKYPNLVKRVVERLPNGWTPEQISNRMIHERAVPRVR</sequence>
<evidence type="ECO:0000313" key="2">
    <source>
        <dbReference type="EMBL" id="SLN62811.1"/>
    </source>
</evidence>
<dbReference type="PANTHER" id="PTHR10948:SF23">
    <property type="entry name" value="TRANSPOSASE INSI FOR INSERTION SEQUENCE ELEMENT IS30A-RELATED"/>
    <property type="match status" value="1"/>
</dbReference>
<dbReference type="GO" id="GO:0032196">
    <property type="term" value="P:transposition"/>
    <property type="evidence" value="ECO:0007669"/>
    <property type="project" value="TreeGrafter"/>
</dbReference>
<dbReference type="AlphaFoldDB" id="A0A1Y5TII8"/>
<gene>
    <name evidence="2" type="ORF">PSJ8397_03337</name>
</gene>
<protein>
    <recommendedName>
        <fullName evidence="1">Transposase IS30-like HTH domain-containing protein</fullName>
    </recommendedName>
</protein>
<name>A0A1Y5TII8_9RHOB</name>
<accession>A0A1Y5TII8</accession>
<dbReference type="EMBL" id="FWFT01000007">
    <property type="protein sequence ID" value="SLN62811.1"/>
    <property type="molecule type" value="Genomic_DNA"/>
</dbReference>
<dbReference type="InterPro" id="IPR051917">
    <property type="entry name" value="Transposase-Integrase"/>
</dbReference>
<organism evidence="2 3">
    <name type="scientific">Pseudooctadecabacter jejudonensis</name>
    <dbReference type="NCBI Taxonomy" id="1391910"/>
    <lineage>
        <taxon>Bacteria</taxon>
        <taxon>Pseudomonadati</taxon>
        <taxon>Pseudomonadota</taxon>
        <taxon>Alphaproteobacteria</taxon>
        <taxon>Rhodobacterales</taxon>
        <taxon>Paracoccaceae</taxon>
        <taxon>Pseudooctadecabacter</taxon>
    </lineage>
</organism>
<dbReference type="Pfam" id="PF13936">
    <property type="entry name" value="HTH_38"/>
    <property type="match status" value="1"/>
</dbReference>
<reference evidence="2 3" key="1">
    <citation type="submission" date="2017-03" db="EMBL/GenBank/DDBJ databases">
        <authorList>
            <person name="Afonso C.L."/>
            <person name="Miller P.J."/>
            <person name="Scott M.A."/>
            <person name="Spackman E."/>
            <person name="Goraichik I."/>
            <person name="Dimitrov K.M."/>
            <person name="Suarez D.L."/>
            <person name="Swayne D.E."/>
        </authorList>
    </citation>
    <scope>NUCLEOTIDE SEQUENCE [LARGE SCALE GENOMIC DNA]</scope>
    <source>
        <strain evidence="2 3">CECT 8397</strain>
    </source>
</reference>
<proteinExistence type="predicted"/>
<dbReference type="InterPro" id="IPR025246">
    <property type="entry name" value="IS30-like_HTH"/>
</dbReference>
<evidence type="ECO:0000313" key="3">
    <source>
        <dbReference type="Proteomes" id="UP000193623"/>
    </source>
</evidence>
<dbReference type="GO" id="GO:0004803">
    <property type="term" value="F:transposase activity"/>
    <property type="evidence" value="ECO:0007669"/>
    <property type="project" value="TreeGrafter"/>
</dbReference>
<keyword evidence="3" id="KW-1185">Reference proteome</keyword>
<feature type="domain" description="Transposase IS30-like HTH" evidence="1">
    <location>
        <begin position="5"/>
        <end position="47"/>
    </location>
</feature>
<evidence type="ECO:0000259" key="1">
    <source>
        <dbReference type="Pfam" id="PF13936"/>
    </source>
</evidence>
<dbReference type="Proteomes" id="UP000193623">
    <property type="component" value="Unassembled WGS sequence"/>
</dbReference>
<dbReference type="GO" id="GO:0005829">
    <property type="term" value="C:cytosol"/>
    <property type="evidence" value="ECO:0007669"/>
    <property type="project" value="TreeGrafter"/>
</dbReference>